<dbReference type="GO" id="GO:0046872">
    <property type="term" value="F:metal ion binding"/>
    <property type="evidence" value="ECO:0007669"/>
    <property type="project" value="UniProtKB-KW"/>
</dbReference>
<dbReference type="AlphaFoldDB" id="A0AA43U093"/>
<gene>
    <name evidence="6" type="ORF">OHK93_004397</name>
</gene>
<comment type="caution">
    <text evidence="6">The sequence shown here is derived from an EMBL/GenBank/DDBJ whole genome shotgun (WGS) entry which is preliminary data.</text>
</comment>
<organism evidence="6 7">
    <name type="scientific">Ramalina farinacea</name>
    <dbReference type="NCBI Taxonomy" id="258253"/>
    <lineage>
        <taxon>Eukaryota</taxon>
        <taxon>Fungi</taxon>
        <taxon>Dikarya</taxon>
        <taxon>Ascomycota</taxon>
        <taxon>Pezizomycotina</taxon>
        <taxon>Lecanoromycetes</taxon>
        <taxon>OSLEUM clade</taxon>
        <taxon>Lecanoromycetidae</taxon>
        <taxon>Lecanorales</taxon>
        <taxon>Lecanorineae</taxon>
        <taxon>Ramalinaceae</taxon>
        <taxon>Ramalina</taxon>
    </lineage>
</organism>
<dbReference type="Gene3D" id="6.20.50.20">
    <property type="match status" value="1"/>
</dbReference>
<feature type="region of interest" description="Disordered" evidence="5">
    <location>
        <begin position="32"/>
        <end position="82"/>
    </location>
</feature>
<evidence type="ECO:0000313" key="6">
    <source>
        <dbReference type="EMBL" id="MDI1492615.1"/>
    </source>
</evidence>
<dbReference type="GO" id="GO:0008033">
    <property type="term" value="P:tRNA processing"/>
    <property type="evidence" value="ECO:0007669"/>
    <property type="project" value="UniProtKB-KW"/>
</dbReference>
<dbReference type="EMBL" id="JAPUFD010000020">
    <property type="protein sequence ID" value="MDI1492615.1"/>
    <property type="molecule type" value="Genomic_DNA"/>
</dbReference>
<name>A0AA43U093_9LECA</name>
<evidence type="ECO:0000256" key="1">
    <source>
        <dbReference type="ARBA" id="ARBA00022694"/>
    </source>
</evidence>
<evidence type="ECO:0000313" key="7">
    <source>
        <dbReference type="Proteomes" id="UP001161017"/>
    </source>
</evidence>
<keyword evidence="2" id="KW-0479">Metal-binding</keyword>
<dbReference type="PANTHER" id="PTHR14742:SF0">
    <property type="entry name" value="RIBONUCLEASE P PROTEIN SUBUNIT P21"/>
    <property type="match status" value="1"/>
</dbReference>
<evidence type="ECO:0000256" key="5">
    <source>
        <dbReference type="SAM" id="MobiDB-lite"/>
    </source>
</evidence>
<dbReference type="PANTHER" id="PTHR14742">
    <property type="entry name" value="RIBONUCLEASE P SUBUNIT P21"/>
    <property type="match status" value="1"/>
</dbReference>
<dbReference type="InterPro" id="IPR007175">
    <property type="entry name" value="Rpr2/Snm1/Rpp21"/>
</dbReference>
<evidence type="ECO:0000256" key="4">
    <source>
        <dbReference type="ARBA" id="ARBA00038402"/>
    </source>
</evidence>
<feature type="region of interest" description="Disordered" evidence="5">
    <location>
        <begin position="163"/>
        <end position="184"/>
    </location>
</feature>
<protein>
    <recommendedName>
        <fullName evidence="8">Rpr2-domain-containing protein</fullName>
    </recommendedName>
</protein>
<keyword evidence="1" id="KW-0819">tRNA processing</keyword>
<keyword evidence="7" id="KW-1185">Reference proteome</keyword>
<evidence type="ECO:0000256" key="3">
    <source>
        <dbReference type="ARBA" id="ARBA00022833"/>
    </source>
</evidence>
<keyword evidence="3" id="KW-0862">Zinc</keyword>
<comment type="similarity">
    <text evidence="4">Belongs to the eukaryotic/archaeal RNase P protein component 4 family.</text>
</comment>
<feature type="compositionally biased region" description="Low complexity" evidence="5">
    <location>
        <begin position="73"/>
        <end position="82"/>
    </location>
</feature>
<reference evidence="6" key="1">
    <citation type="journal article" date="2023" name="Genome Biol. Evol.">
        <title>First Whole Genome Sequence and Flow Cytometry Genome Size Data for the Lichen-Forming Fungus Ramalina farinacea (Ascomycota).</title>
        <authorList>
            <person name="Llewellyn T."/>
            <person name="Mian S."/>
            <person name="Hill R."/>
            <person name="Leitch I.J."/>
            <person name="Gaya E."/>
        </authorList>
    </citation>
    <scope>NUCLEOTIDE SEQUENCE</scope>
    <source>
        <strain evidence="6">LIQ254RAFAR</strain>
    </source>
</reference>
<feature type="compositionally biased region" description="Basic and acidic residues" evidence="5">
    <location>
        <begin position="38"/>
        <end position="49"/>
    </location>
</feature>
<accession>A0AA43U093</accession>
<sequence length="191" mass="20702">MGPSQKHLYSRISFLHQAASYLSSVTDDIQAKKAISTNDDRAEKEEKTKGTGAAKNQKTQALHSSKKLCEGNPTSSISKPSSPALSLLYVSQSRTIARKATVRLTPEMKHSICKTCDSVLLPGTTSSTFVENLSRGGRKPWADMLVITCNACGAVKRFPVGAKRQRRKTERRKLSEPETTVEGGPAAVLIA</sequence>
<dbReference type="Proteomes" id="UP001161017">
    <property type="component" value="Unassembled WGS sequence"/>
</dbReference>
<evidence type="ECO:0008006" key="8">
    <source>
        <dbReference type="Google" id="ProtNLM"/>
    </source>
</evidence>
<dbReference type="Pfam" id="PF04032">
    <property type="entry name" value="Rpr2"/>
    <property type="match status" value="1"/>
</dbReference>
<dbReference type="GO" id="GO:0005655">
    <property type="term" value="C:nucleolar ribonuclease P complex"/>
    <property type="evidence" value="ECO:0007669"/>
    <property type="project" value="TreeGrafter"/>
</dbReference>
<feature type="compositionally biased region" description="Polar residues" evidence="5">
    <location>
        <begin position="54"/>
        <end position="63"/>
    </location>
</feature>
<proteinExistence type="inferred from homology"/>
<evidence type="ECO:0000256" key="2">
    <source>
        <dbReference type="ARBA" id="ARBA00022723"/>
    </source>
</evidence>